<comment type="caution">
    <text evidence="3">The sequence shown here is derived from an EMBL/GenBank/DDBJ whole genome shotgun (WGS) entry which is preliminary data.</text>
</comment>
<dbReference type="PANTHER" id="PTHR48080:SF2">
    <property type="entry name" value="D-GALACTONATE DEHYDRATASE"/>
    <property type="match status" value="1"/>
</dbReference>
<evidence type="ECO:0000259" key="2">
    <source>
        <dbReference type="Pfam" id="PF13378"/>
    </source>
</evidence>
<dbReference type="InterPro" id="IPR029065">
    <property type="entry name" value="Enolase_C-like"/>
</dbReference>
<dbReference type="AlphaFoldDB" id="A0A841PLR7"/>
<evidence type="ECO:0000313" key="3">
    <source>
        <dbReference type="EMBL" id="MBB6448634.1"/>
    </source>
</evidence>
<evidence type="ECO:0000256" key="1">
    <source>
        <dbReference type="ARBA" id="ARBA00022723"/>
    </source>
</evidence>
<feature type="domain" description="Enolase C-terminal" evidence="2">
    <location>
        <begin position="2"/>
        <end position="86"/>
    </location>
</feature>
<dbReference type="Gene3D" id="3.20.20.120">
    <property type="entry name" value="Enolase-like C-terminal domain"/>
    <property type="match status" value="1"/>
</dbReference>
<dbReference type="Proteomes" id="UP000568839">
    <property type="component" value="Unassembled WGS sequence"/>
</dbReference>
<reference evidence="3 4" key="1">
    <citation type="submission" date="2020-08" db="EMBL/GenBank/DDBJ databases">
        <title>Genomic Encyclopedia of Type Strains, Phase IV (KMG-IV): sequencing the most valuable type-strain genomes for metagenomic binning, comparative biology and taxonomic classification.</title>
        <authorList>
            <person name="Goeker M."/>
        </authorList>
    </citation>
    <scope>NUCLEOTIDE SEQUENCE [LARGE SCALE GENOMIC DNA]</scope>
    <source>
        <strain evidence="3 4">DSM 21769</strain>
    </source>
</reference>
<dbReference type="GO" id="GO:0046872">
    <property type="term" value="F:metal ion binding"/>
    <property type="evidence" value="ECO:0007669"/>
    <property type="project" value="UniProtKB-KW"/>
</dbReference>
<gene>
    <name evidence="3" type="ORF">HNR44_000583</name>
</gene>
<organism evidence="3 4">
    <name type="scientific">Geomicrobium halophilum</name>
    <dbReference type="NCBI Taxonomy" id="549000"/>
    <lineage>
        <taxon>Bacteria</taxon>
        <taxon>Bacillati</taxon>
        <taxon>Bacillota</taxon>
        <taxon>Bacilli</taxon>
        <taxon>Bacillales</taxon>
        <taxon>Geomicrobium</taxon>
    </lineage>
</organism>
<dbReference type="InterPro" id="IPR036849">
    <property type="entry name" value="Enolase-like_C_sf"/>
</dbReference>
<name>A0A841PLR7_9BACL</name>
<evidence type="ECO:0000313" key="4">
    <source>
        <dbReference type="Proteomes" id="UP000568839"/>
    </source>
</evidence>
<protein>
    <submittedName>
        <fullName evidence="3">L-alanine-DL-glutamate epimerase-like enolase superfamily enzyme</fullName>
    </submittedName>
</protein>
<dbReference type="EMBL" id="JACHHJ010000001">
    <property type="protein sequence ID" value="MBB6448634.1"/>
    <property type="molecule type" value="Genomic_DNA"/>
</dbReference>
<keyword evidence="4" id="KW-1185">Reference proteome</keyword>
<sequence length="99" mass="10984">MEARRIADLADMHNVVLAPHNISSPIGTMAAAYVCAAIPNFLVLEWHSASVPFWDDLAKLSSPLIQEGYLIISDKPGLGVELDEDVAYQYRKHGEPFFK</sequence>
<dbReference type="Pfam" id="PF13378">
    <property type="entry name" value="MR_MLE_C"/>
    <property type="match status" value="1"/>
</dbReference>
<dbReference type="Gene3D" id="3.30.390.10">
    <property type="entry name" value="Enolase-like, N-terminal domain"/>
    <property type="match status" value="1"/>
</dbReference>
<proteinExistence type="predicted"/>
<dbReference type="SUPFAM" id="SSF51604">
    <property type="entry name" value="Enolase C-terminal domain-like"/>
    <property type="match status" value="1"/>
</dbReference>
<dbReference type="InterPro" id="IPR034593">
    <property type="entry name" value="DgoD-like"/>
</dbReference>
<accession>A0A841PLR7</accession>
<dbReference type="PANTHER" id="PTHR48080">
    <property type="entry name" value="D-GALACTONATE DEHYDRATASE-RELATED"/>
    <property type="match status" value="1"/>
</dbReference>
<keyword evidence="1" id="KW-0479">Metal-binding</keyword>
<dbReference type="InterPro" id="IPR029017">
    <property type="entry name" value="Enolase-like_N"/>
</dbReference>